<feature type="transmembrane region" description="Helical" evidence="2">
    <location>
        <begin position="1168"/>
        <end position="1193"/>
    </location>
</feature>
<feature type="transmembrane region" description="Helical" evidence="2">
    <location>
        <begin position="1231"/>
        <end position="1250"/>
    </location>
</feature>
<name>A0A8S5UB61_9CAUD</name>
<keyword evidence="2" id="KW-0812">Transmembrane</keyword>
<dbReference type="EMBL" id="BK016058">
    <property type="protein sequence ID" value="DAF91590.1"/>
    <property type="molecule type" value="Genomic_DNA"/>
</dbReference>
<feature type="transmembrane region" description="Helical" evidence="2">
    <location>
        <begin position="1289"/>
        <end position="1309"/>
    </location>
</feature>
<feature type="transmembrane region" description="Helical" evidence="2">
    <location>
        <begin position="1564"/>
        <end position="1584"/>
    </location>
</feature>
<feature type="transmembrane region" description="Helical" evidence="2">
    <location>
        <begin position="1136"/>
        <end position="1156"/>
    </location>
</feature>
<reference evidence="4" key="1">
    <citation type="journal article" date="2021" name="Proc. Natl. Acad. Sci. U.S.A.">
        <title>A Catalog of Tens of Thousands of Viruses from Human Metagenomes Reveals Hidden Associations with Chronic Diseases.</title>
        <authorList>
            <person name="Tisza M.J."/>
            <person name="Buck C.B."/>
        </authorList>
    </citation>
    <scope>NUCLEOTIDE SEQUENCE</scope>
    <source>
        <strain evidence="4">CtcK97</strain>
    </source>
</reference>
<dbReference type="GO" id="GO:0098003">
    <property type="term" value="P:viral tail assembly"/>
    <property type="evidence" value="ECO:0007669"/>
    <property type="project" value="UniProtKB-KW"/>
</dbReference>
<dbReference type="InterPro" id="IPR016024">
    <property type="entry name" value="ARM-type_fold"/>
</dbReference>
<feature type="transmembrane region" description="Helical" evidence="2">
    <location>
        <begin position="1109"/>
        <end position="1130"/>
    </location>
</feature>
<keyword evidence="2" id="KW-1133">Transmembrane helix</keyword>
<evidence type="ECO:0000256" key="1">
    <source>
        <dbReference type="ARBA" id="ARBA00022465"/>
    </source>
</evidence>
<feature type="transmembrane region" description="Helical" evidence="2">
    <location>
        <begin position="1341"/>
        <end position="1374"/>
    </location>
</feature>
<evidence type="ECO:0000259" key="3">
    <source>
        <dbReference type="Pfam" id="PF20155"/>
    </source>
</evidence>
<feature type="domain" description="Tape measure protein N-terminal" evidence="3">
    <location>
        <begin position="147"/>
        <end position="309"/>
    </location>
</feature>
<feature type="transmembrane region" description="Helical" evidence="2">
    <location>
        <begin position="485"/>
        <end position="512"/>
    </location>
</feature>
<feature type="transmembrane region" description="Helical" evidence="2">
    <location>
        <begin position="1075"/>
        <end position="1097"/>
    </location>
</feature>
<evidence type="ECO:0000256" key="2">
    <source>
        <dbReference type="SAM" id="Phobius"/>
    </source>
</evidence>
<dbReference type="InterPro" id="IPR013491">
    <property type="entry name" value="Tape_meas_N"/>
</dbReference>
<organism evidence="4">
    <name type="scientific">Siphoviridae sp. ctcK97</name>
    <dbReference type="NCBI Taxonomy" id="2825571"/>
    <lineage>
        <taxon>Viruses</taxon>
        <taxon>Duplodnaviria</taxon>
        <taxon>Heunggongvirae</taxon>
        <taxon>Uroviricota</taxon>
        <taxon>Caudoviricetes</taxon>
    </lineage>
</organism>
<feature type="transmembrane region" description="Helical" evidence="2">
    <location>
        <begin position="987"/>
        <end position="1008"/>
    </location>
</feature>
<protein>
    <submittedName>
        <fullName evidence="4">Tail tape measure</fullName>
    </submittedName>
</protein>
<dbReference type="Pfam" id="PF20155">
    <property type="entry name" value="TMP_3"/>
    <property type="match status" value="1"/>
</dbReference>
<evidence type="ECO:0000313" key="4">
    <source>
        <dbReference type="EMBL" id="DAF91590.1"/>
    </source>
</evidence>
<feature type="transmembrane region" description="Helical" evidence="2">
    <location>
        <begin position="1435"/>
        <end position="1455"/>
    </location>
</feature>
<keyword evidence="1" id="KW-1245">Viral tail assembly</keyword>
<keyword evidence="1" id="KW-1188">Viral release from host cell</keyword>
<feature type="transmembrane region" description="Helical" evidence="2">
    <location>
        <begin position="1014"/>
        <end position="1032"/>
    </location>
</feature>
<proteinExistence type="predicted"/>
<dbReference type="SUPFAM" id="SSF48371">
    <property type="entry name" value="ARM repeat"/>
    <property type="match status" value="1"/>
</dbReference>
<accession>A0A8S5UB61</accession>
<feature type="transmembrane region" description="Helical" evidence="2">
    <location>
        <begin position="1256"/>
        <end position="1277"/>
    </location>
</feature>
<feature type="transmembrane region" description="Helical" evidence="2">
    <location>
        <begin position="1199"/>
        <end position="1219"/>
    </location>
</feature>
<feature type="transmembrane region" description="Helical" evidence="2">
    <location>
        <begin position="1531"/>
        <end position="1552"/>
    </location>
</feature>
<keyword evidence="2" id="KW-0472">Membrane</keyword>
<feature type="transmembrane region" description="Helical" evidence="2">
    <location>
        <begin position="1044"/>
        <end position="1069"/>
    </location>
</feature>
<sequence length="1817" mass="190046">MGKSIENKVVSLELDDSKFTSRVDGVLRNVDRLKSGMNFKQSTDGLDNVGKAAQDASKQMGSISDSVKNINTSVVNNSTTAAAATANVGAAAKISSTNFSMLAGAASVAMGNIASKALMAGGSVLSSFTFGPIMDGFREYENQLNAVQTIQANTFSKGETTATINAALDELNAYADRTIYSFTEMTRNIGMFTSAGVGLKDSVAAIKGLSNVAAMSGSTSEQAATAMYQLSQALSTGSVKLQDWNSIVNAGMGGEQFQEALKRTARTYGVEVDKMIDKAGSFRNSLKDGWLTSEIMIETLTQYTGDLSREQLLSAGYTEQQADEIMKLAETANDAATKVKTFSQLIDTTAEALGSGWASIFRTIFGDFERARTMWTAVSDVVNGGIGTFFDALQGILDRWDELGGWEEWWYGLGELWTAIAKPLKAIGEGFFSAFQGDAGKALYDFSYYFRHSISQWLMMSDDFANNLGKVFKMAGELLSPVLEVLIGFASAIVQIGVAAFKIGVILAGIFIKPMILIAAKVGDIVSVFSDWFGQMLGGTDVLGGLAKVLDWIVDKFQKLADWMYAIADVTITPIFDGLKVTIEAVLKPLGEFIETIKKATYNVFKPFGDAVSNVFGAIFGFASGTGGPMEKIKSAFGGFGSGFLENMTKLADAIGPKWSEKVKAFSDSILPISETIGKHLGGAVESAGKGIKKFWDDASPKMAEAWSESTKRMKDSISGVGKAFGRAGDTISKTFAPQVQAVKDFGKALGDIFTHLGDHLDNNTFLSSIGDSFENMMKSFGPFGSLINGIIDLFGKLGDLTKSIFGGFGDEANGAAGGLSTFGKAASDAFDTLGAVGGTIYAAATGIVEFCASVVEAIANLIDWLTKGIDNIKKFASESQAFDSFKKNVGKAFDNAGSMIQTFWSGLGSSLKDLSISDLLSGILLGGGLGMGFKTLQTILQQFTKTTDSFSGMFDKFGKIGDSISGVFNSLTDALKSMQEVVKAKALREIAISVGILAGSLFILAMIPAPRLIQGAVAIGVLTKILLVALTQISEMKINKMQIAGVIGAVMALSIAILLMSVSVGILGSMKLSTVAQGIGAVMVLVLGMTTAAKLLSKDSKTMIQGVGSMIAMAIAINMLTIPIIALGLLPIKVIAQGVIAIGVLMGILAGFVLLMNKAASDLGKMAAISLMMISFAFSIQMLVAAVAVMGYMDMNKLFQGIVGLSAVILLLVAIANLMPPTAIVGAGSLILTAIAMNIAVGAIVQMANHSWGEILSSMGKLLLVVAAIVAVAFAAQGALIGITSLTILAFALNLFASALSNAAGLSWDALSNGLWAIGIGLGILIAAGYLAIGAAPGLIALALAIGILGAVIIGVLTAFTALAVVVTAFLAVASAAGPAIGAGLVAIAAGIAGAAAIIAAAAPAIQAALIGVFSAVEAAAPALSGALSSLVRAFGPAVNELIIVAGIAIRQFISQFAQIIKQKMPELIQTWTTIVTGLLETLRNVWPDVITTVIDLLYQLISQIVAAQPKFIESYAALLKGFIETIKTCVPLIVEAILTLLQALIDGIAAKIPDLTTSGANLIAALINGIAASSLIIINAAWDAVITFINGFADAIDQKGPELQAAVNKLIKAIINFIKNGLTGMANTFAPHASSIGRNIINGVINGVSGAAGALYNRLRNVASSALSSFKSTLGIHSPSRVFATAAGFIVAGIVQGIDRNQSDAVDAMSGLGDDMVNAMANLDTDWNPVIKPTVDLSEVNGLQDLTMNDLSANVMASSVQNGSQTAQEIRALRDELRNNQKPMVFNQYNESPKALDLNDLYHQTERQLERMKRM</sequence>
<feature type="transmembrane region" description="Helical" evidence="2">
    <location>
        <begin position="1315"/>
        <end position="1334"/>
    </location>
</feature>
<dbReference type="NCBIfam" id="TIGR02675">
    <property type="entry name" value="tape_meas_nterm"/>
    <property type="match status" value="1"/>
</dbReference>